<dbReference type="AlphaFoldDB" id="A0A915K771"/>
<evidence type="ECO:0000313" key="2">
    <source>
        <dbReference type="WBParaSite" id="nRc.2.0.1.t34592-RA"/>
    </source>
</evidence>
<organism evidence="1 2">
    <name type="scientific">Romanomermis culicivorax</name>
    <name type="common">Nematode worm</name>
    <dbReference type="NCBI Taxonomy" id="13658"/>
    <lineage>
        <taxon>Eukaryota</taxon>
        <taxon>Metazoa</taxon>
        <taxon>Ecdysozoa</taxon>
        <taxon>Nematoda</taxon>
        <taxon>Enoplea</taxon>
        <taxon>Dorylaimia</taxon>
        <taxon>Mermithida</taxon>
        <taxon>Mermithoidea</taxon>
        <taxon>Mermithidae</taxon>
        <taxon>Romanomermis</taxon>
    </lineage>
</organism>
<reference evidence="2" key="1">
    <citation type="submission" date="2022-11" db="UniProtKB">
        <authorList>
            <consortium name="WormBaseParasite"/>
        </authorList>
    </citation>
    <scope>IDENTIFICATION</scope>
</reference>
<keyword evidence="1" id="KW-1185">Reference proteome</keyword>
<dbReference type="Proteomes" id="UP000887565">
    <property type="component" value="Unplaced"/>
</dbReference>
<proteinExistence type="predicted"/>
<protein>
    <submittedName>
        <fullName evidence="2">Uncharacterized protein</fullName>
    </submittedName>
</protein>
<dbReference type="WBParaSite" id="nRc.2.0.1.t34592-RA">
    <property type="protein sequence ID" value="nRc.2.0.1.t34592-RA"/>
    <property type="gene ID" value="nRc.2.0.1.g34592"/>
</dbReference>
<sequence length="55" mass="6407">MRIADLHPKYNVPWPDIYWLSCSRGNAELSRYCTPCSAIYTTNKILMNSSHLVLY</sequence>
<evidence type="ECO:0000313" key="1">
    <source>
        <dbReference type="Proteomes" id="UP000887565"/>
    </source>
</evidence>
<name>A0A915K771_ROMCU</name>
<accession>A0A915K771</accession>